<protein>
    <submittedName>
        <fullName evidence="5">Protein timeless homolog</fullName>
    </submittedName>
</protein>
<feature type="region of interest" description="Disordered" evidence="2">
    <location>
        <begin position="348"/>
        <end position="385"/>
    </location>
</feature>
<feature type="region of interest" description="Disordered" evidence="2">
    <location>
        <begin position="683"/>
        <end position="743"/>
    </location>
</feature>
<dbReference type="Proteomes" id="UP000079169">
    <property type="component" value="Unplaced"/>
</dbReference>
<comment type="similarity">
    <text evidence="1">Belongs to the timeless family.</text>
</comment>
<feature type="compositionally biased region" description="Polar residues" evidence="2">
    <location>
        <begin position="716"/>
        <end position="739"/>
    </location>
</feature>
<dbReference type="GO" id="GO:0003677">
    <property type="term" value="F:DNA binding"/>
    <property type="evidence" value="ECO:0007669"/>
    <property type="project" value="TreeGrafter"/>
</dbReference>
<gene>
    <name evidence="5" type="primary">LOC103518793</name>
</gene>
<dbReference type="GO" id="GO:0000076">
    <property type="term" value="P:DNA replication checkpoint signaling"/>
    <property type="evidence" value="ECO:0007669"/>
    <property type="project" value="TreeGrafter"/>
</dbReference>
<evidence type="ECO:0000313" key="5">
    <source>
        <dbReference type="RefSeq" id="XP_008482101.2"/>
    </source>
</evidence>
<feature type="compositionally biased region" description="Polar residues" evidence="2">
    <location>
        <begin position="683"/>
        <end position="706"/>
    </location>
</feature>
<dbReference type="InterPro" id="IPR007725">
    <property type="entry name" value="TIMELESS_C"/>
</dbReference>
<dbReference type="GeneID" id="103518793"/>
<feature type="compositionally biased region" description="Low complexity" evidence="2">
    <location>
        <begin position="579"/>
        <end position="588"/>
    </location>
</feature>
<dbReference type="GO" id="GO:0009649">
    <property type="term" value="P:entrainment of circadian clock"/>
    <property type="evidence" value="ECO:0007669"/>
    <property type="project" value="TreeGrafter"/>
</dbReference>
<dbReference type="KEGG" id="dci:103518793"/>
<dbReference type="GO" id="GO:0031298">
    <property type="term" value="C:replication fork protection complex"/>
    <property type="evidence" value="ECO:0007669"/>
    <property type="project" value="TreeGrafter"/>
</dbReference>
<evidence type="ECO:0000256" key="2">
    <source>
        <dbReference type="SAM" id="MobiDB-lite"/>
    </source>
</evidence>
<proteinExistence type="inferred from homology"/>
<feature type="compositionally biased region" description="Basic residues" evidence="2">
    <location>
        <begin position="631"/>
        <end position="640"/>
    </location>
</feature>
<evidence type="ECO:0000313" key="4">
    <source>
        <dbReference type="Proteomes" id="UP000079169"/>
    </source>
</evidence>
<dbReference type="PANTHER" id="PTHR22940">
    <property type="entry name" value="TIMEOUT/TIMELESS-2"/>
    <property type="match status" value="1"/>
</dbReference>
<dbReference type="RefSeq" id="XP_008482101.2">
    <property type="nucleotide sequence ID" value="XM_008483879.3"/>
</dbReference>
<dbReference type="PANTHER" id="PTHR22940:SF4">
    <property type="entry name" value="PROTEIN TIMELESS HOMOLOG"/>
    <property type="match status" value="1"/>
</dbReference>
<dbReference type="Pfam" id="PF05029">
    <property type="entry name" value="TIMELESS_C"/>
    <property type="match status" value="1"/>
</dbReference>
<reference evidence="5" key="1">
    <citation type="submission" date="2025-08" db="UniProtKB">
        <authorList>
            <consortium name="RefSeq"/>
        </authorList>
    </citation>
    <scope>IDENTIFICATION</scope>
</reference>
<feature type="compositionally biased region" description="Low complexity" evidence="2">
    <location>
        <begin position="370"/>
        <end position="382"/>
    </location>
</feature>
<dbReference type="InterPro" id="IPR044998">
    <property type="entry name" value="Timeless"/>
</dbReference>
<feature type="region of interest" description="Disordered" evidence="2">
    <location>
        <begin position="576"/>
        <end position="652"/>
    </location>
</feature>
<organism evidence="4 5">
    <name type="scientific">Diaphorina citri</name>
    <name type="common">Asian citrus psyllid</name>
    <dbReference type="NCBI Taxonomy" id="121845"/>
    <lineage>
        <taxon>Eukaryota</taxon>
        <taxon>Metazoa</taxon>
        <taxon>Ecdysozoa</taxon>
        <taxon>Arthropoda</taxon>
        <taxon>Hexapoda</taxon>
        <taxon>Insecta</taxon>
        <taxon>Pterygota</taxon>
        <taxon>Neoptera</taxon>
        <taxon>Paraneoptera</taxon>
        <taxon>Hemiptera</taxon>
        <taxon>Sternorrhyncha</taxon>
        <taxon>Psylloidea</taxon>
        <taxon>Psyllidae</taxon>
        <taxon>Diaphorininae</taxon>
        <taxon>Diaphorina</taxon>
    </lineage>
</organism>
<keyword evidence="4" id="KW-1185">Reference proteome</keyword>
<dbReference type="GO" id="GO:0006281">
    <property type="term" value="P:DNA repair"/>
    <property type="evidence" value="ECO:0007669"/>
    <property type="project" value="TreeGrafter"/>
</dbReference>
<dbReference type="AlphaFoldDB" id="A0A1S3DHP1"/>
<evidence type="ECO:0000256" key="1">
    <source>
        <dbReference type="ARBA" id="ARBA00008174"/>
    </source>
</evidence>
<feature type="domain" description="Timeless C-terminal" evidence="3">
    <location>
        <begin position="398"/>
        <end position="481"/>
    </location>
</feature>
<name>A0A1S3DHP1_DIACI</name>
<dbReference type="Pfam" id="PF26019">
    <property type="entry name" value="HTH_TIMELESS"/>
    <property type="match status" value="1"/>
</dbReference>
<dbReference type="PaxDb" id="121845-A0A1S3DHP1"/>
<sequence length="826" mass="95095">MRTIKSMLKQQQLELALSMLRSSREVWPEDDVFGSISCPPEEELLILREIFLTSVLDTKVQEQLEVEEEDEKEEEEEQERTFESVNVEQSFQFIDFMKKFLHQNVTKALSHLLDQYDLNSDYTNHCLVKMMHRIAVDCKMPAFLFQASIFVTFQKLLQKEEPRLKELTTFAKFIVRKFVSTSMKNRHVFMEVLFWKSVKDAYEIEEGYDSQPKGGAGAMRGTWQEHEEEELKRLFMEYEINKPDQEKVDWILDNLINKERTRKSVIKKLKELYLITSTKDLRSAPADRLRPPTNWSSDEEDQLKTLYQQIKDFHDPMTALRDRMQHKRSKNSILNKLLELGIISHKSQMYKKRTRKPDDKSSEFNLIRASSSSRSSSSSSSDSETESFYTNASLSSTIRNLMDAGLQAIVEWVKESLEETLADIDDDETDVPLVPIIPETQQGIEHEDVVNMLRSLGLKSPRENMEIYWRIPGVWNTNALRTRIEFLTKILNKKDPLQSSSDSSKLLQSQDKDVTVENKENFLKNSNEIFKSCESNNDDFCGTNQAKDRDEGETNVEENEHYGIFADQSKARRKRVTVNIDSSSSDNETTTDEDDIYSSSNKKNQKRMILNSDSDTDDKNGHEDKHELNKRTKNTSKRKATVLDSDSDSDEVIMRNEKLQSIHSFNSDSSEPSTIKNSYESKTSKLAQNPMNVSDSESNVDATANCSKGRDETVENNHVSTKTELSQIEKNTNGEGTNQQEKDVGLKETISSDIGQEKDNYSIPGQPDTRILDNEEIENSSHVTNSLSWQPEAVDTKRPCVLDSSGEDCEELVNKTKRRKVVILDD</sequence>
<dbReference type="GO" id="GO:0043111">
    <property type="term" value="P:replication fork arrest"/>
    <property type="evidence" value="ECO:0007669"/>
    <property type="project" value="TreeGrafter"/>
</dbReference>
<feature type="compositionally biased region" description="Basic and acidic residues" evidence="2">
    <location>
        <begin position="617"/>
        <end position="630"/>
    </location>
</feature>
<dbReference type="STRING" id="121845.A0A1S3DHP1"/>
<evidence type="ECO:0000259" key="3">
    <source>
        <dbReference type="Pfam" id="PF05029"/>
    </source>
</evidence>
<feature type="region of interest" description="Disordered" evidence="2">
    <location>
        <begin position="544"/>
        <end position="564"/>
    </location>
</feature>
<accession>A0A1S3DHP1</accession>